<dbReference type="AlphaFoldDB" id="A0A974DL97"/>
<gene>
    <name evidence="1" type="ORF">XELAEV_18011722mg</name>
</gene>
<protein>
    <submittedName>
        <fullName evidence="1">Uncharacterized protein</fullName>
    </submittedName>
</protein>
<reference evidence="2" key="1">
    <citation type="journal article" date="2016" name="Nature">
        <title>Genome evolution in the allotetraploid frog Xenopus laevis.</title>
        <authorList>
            <person name="Session A.M."/>
            <person name="Uno Y."/>
            <person name="Kwon T."/>
            <person name="Chapman J.A."/>
            <person name="Toyoda A."/>
            <person name="Takahashi S."/>
            <person name="Fukui A."/>
            <person name="Hikosaka A."/>
            <person name="Suzuki A."/>
            <person name="Kondo M."/>
            <person name="van Heeringen S.J."/>
            <person name="Quigley I."/>
            <person name="Heinz S."/>
            <person name="Ogino H."/>
            <person name="Ochi H."/>
            <person name="Hellsten U."/>
            <person name="Lyons J.B."/>
            <person name="Simakov O."/>
            <person name="Putnam N."/>
            <person name="Stites J."/>
            <person name="Kuroki Y."/>
            <person name="Tanaka T."/>
            <person name="Michiue T."/>
            <person name="Watanabe M."/>
            <person name="Bogdanovic O."/>
            <person name="Lister R."/>
            <person name="Georgiou G."/>
            <person name="Paranjpe S.S."/>
            <person name="van Kruijsbergen I."/>
            <person name="Shu S."/>
            <person name="Carlson J."/>
            <person name="Kinoshita T."/>
            <person name="Ohta Y."/>
            <person name="Mawaribuchi S."/>
            <person name="Jenkins J."/>
            <person name="Grimwood J."/>
            <person name="Schmutz J."/>
            <person name="Mitros T."/>
            <person name="Mozaffari S.V."/>
            <person name="Suzuki Y."/>
            <person name="Haramoto Y."/>
            <person name="Yamamoto T.S."/>
            <person name="Takagi C."/>
            <person name="Heald R."/>
            <person name="Miller K."/>
            <person name="Haudenschild C."/>
            <person name="Kitzman J."/>
            <person name="Nakayama T."/>
            <person name="Izutsu Y."/>
            <person name="Robert J."/>
            <person name="Fortriede J."/>
            <person name="Burns K."/>
            <person name="Lotay V."/>
            <person name="Karimi K."/>
            <person name="Yasuoka Y."/>
            <person name="Dichmann D.S."/>
            <person name="Flajnik M.F."/>
            <person name="Houston D.W."/>
            <person name="Shendure J."/>
            <person name="DuPasquier L."/>
            <person name="Vize P.D."/>
            <person name="Zorn A.M."/>
            <person name="Ito M."/>
            <person name="Marcotte E.M."/>
            <person name="Wallingford J.B."/>
            <person name="Ito Y."/>
            <person name="Asashima M."/>
            <person name="Ueno N."/>
            <person name="Matsuda Y."/>
            <person name="Veenstra G.J."/>
            <person name="Fujiyama A."/>
            <person name="Harland R.M."/>
            <person name="Taira M."/>
            <person name="Rokhsar D.S."/>
        </authorList>
    </citation>
    <scope>NUCLEOTIDE SEQUENCE [LARGE SCALE GENOMIC DNA]</scope>
    <source>
        <strain evidence="2">J</strain>
    </source>
</reference>
<dbReference type="Proteomes" id="UP000694892">
    <property type="component" value="Chromosome 2L"/>
</dbReference>
<evidence type="ECO:0000313" key="1">
    <source>
        <dbReference type="EMBL" id="OCT94058.1"/>
    </source>
</evidence>
<name>A0A974DL97_XENLA</name>
<evidence type="ECO:0000313" key="2">
    <source>
        <dbReference type="Proteomes" id="UP000694892"/>
    </source>
</evidence>
<proteinExistence type="predicted"/>
<accession>A0A974DL97</accession>
<organism evidence="1 2">
    <name type="scientific">Xenopus laevis</name>
    <name type="common">African clawed frog</name>
    <dbReference type="NCBI Taxonomy" id="8355"/>
    <lineage>
        <taxon>Eukaryota</taxon>
        <taxon>Metazoa</taxon>
        <taxon>Chordata</taxon>
        <taxon>Craniata</taxon>
        <taxon>Vertebrata</taxon>
        <taxon>Euteleostomi</taxon>
        <taxon>Amphibia</taxon>
        <taxon>Batrachia</taxon>
        <taxon>Anura</taxon>
        <taxon>Pipoidea</taxon>
        <taxon>Pipidae</taxon>
        <taxon>Xenopodinae</taxon>
        <taxon>Xenopus</taxon>
        <taxon>Xenopus</taxon>
    </lineage>
</organism>
<sequence length="74" mass="8154">MFLTASLPPSPFFKGATHLGNRGEKRLKVERMEGGHRGKGRMKSCVQGPCNGDTDVANFMYIKTMININSHEAS</sequence>
<dbReference type="EMBL" id="CM004468">
    <property type="protein sequence ID" value="OCT94058.1"/>
    <property type="molecule type" value="Genomic_DNA"/>
</dbReference>